<keyword evidence="6" id="KW-0732">Signal</keyword>
<dbReference type="OMA" id="MMEVCER"/>
<dbReference type="EC" id="2.7.7.9" evidence="2"/>
<evidence type="ECO:0000313" key="8">
    <source>
        <dbReference type="Proteomes" id="UP000751190"/>
    </source>
</evidence>
<dbReference type="InterPro" id="IPR002618">
    <property type="entry name" value="UDPGP_fam"/>
</dbReference>
<name>A0A8J6C0T1_DIALT</name>
<feature type="chain" id="PRO_5035220805" description="UTP--glucose-1-phosphate uridylyltransferase" evidence="6">
    <location>
        <begin position="20"/>
        <end position="666"/>
    </location>
</feature>
<dbReference type="Gene3D" id="2.160.10.10">
    <property type="entry name" value="Hexapeptide repeat proteins"/>
    <property type="match status" value="1"/>
</dbReference>
<evidence type="ECO:0000256" key="3">
    <source>
        <dbReference type="ARBA" id="ARBA00022679"/>
    </source>
</evidence>
<comment type="similarity">
    <text evidence="1">Belongs to the UDPGP type 1 family.</text>
</comment>
<dbReference type="GO" id="GO:0003983">
    <property type="term" value="F:UTP:glucose-1-phosphate uridylyltransferase activity"/>
    <property type="evidence" value="ECO:0007669"/>
    <property type="project" value="UniProtKB-EC"/>
</dbReference>
<comment type="caution">
    <text evidence="7">The sequence shown here is derived from an EMBL/GenBank/DDBJ whole genome shotgun (WGS) entry which is preliminary data.</text>
</comment>
<dbReference type="GO" id="GO:0006011">
    <property type="term" value="P:UDP-alpha-D-glucose metabolic process"/>
    <property type="evidence" value="ECO:0007669"/>
    <property type="project" value="InterPro"/>
</dbReference>
<evidence type="ECO:0000256" key="1">
    <source>
        <dbReference type="ARBA" id="ARBA00010401"/>
    </source>
</evidence>
<evidence type="ECO:0000313" key="7">
    <source>
        <dbReference type="EMBL" id="KAG8456954.1"/>
    </source>
</evidence>
<reference evidence="7" key="1">
    <citation type="submission" date="2021-05" db="EMBL/GenBank/DDBJ databases">
        <title>The genome of the haptophyte Pavlova lutheri (Diacronema luteri, Pavlovales) - a model for lipid biosynthesis in eukaryotic algae.</title>
        <authorList>
            <person name="Hulatt C.J."/>
            <person name="Posewitz M.C."/>
        </authorList>
    </citation>
    <scope>NUCLEOTIDE SEQUENCE</scope>
    <source>
        <strain evidence="7">NIVA-4/92</strain>
    </source>
</reference>
<dbReference type="SUPFAM" id="SSF53448">
    <property type="entry name" value="Nucleotide-diphospho-sugar transferases"/>
    <property type="match status" value="2"/>
</dbReference>
<dbReference type="InterPro" id="IPR029044">
    <property type="entry name" value="Nucleotide-diphossugar_trans"/>
</dbReference>
<dbReference type="Gene3D" id="3.90.550.10">
    <property type="entry name" value="Spore Coat Polysaccharide Biosynthesis Protein SpsA, Chain A"/>
    <property type="match status" value="1"/>
</dbReference>
<feature type="compositionally biased region" description="Gly residues" evidence="5">
    <location>
        <begin position="316"/>
        <end position="358"/>
    </location>
</feature>
<proteinExistence type="inferred from homology"/>
<keyword evidence="3" id="KW-0808">Transferase</keyword>
<evidence type="ECO:0000256" key="2">
    <source>
        <dbReference type="ARBA" id="ARBA00012415"/>
    </source>
</evidence>
<dbReference type="AlphaFoldDB" id="A0A8J6C0T1"/>
<dbReference type="InterPro" id="IPR016267">
    <property type="entry name" value="UDPGP_trans"/>
</dbReference>
<dbReference type="OrthoDB" id="932129at2759"/>
<keyword evidence="4" id="KW-0548">Nucleotidyltransferase</keyword>
<evidence type="ECO:0000256" key="6">
    <source>
        <dbReference type="SAM" id="SignalP"/>
    </source>
</evidence>
<dbReference type="InterPro" id="IPR011004">
    <property type="entry name" value="Trimer_LpxA-like_sf"/>
</dbReference>
<feature type="region of interest" description="Disordered" evidence="5">
    <location>
        <begin position="415"/>
        <end position="453"/>
    </location>
</feature>
<dbReference type="EMBL" id="JAGTXO010000094">
    <property type="protein sequence ID" value="KAG8456954.1"/>
    <property type="molecule type" value="Genomic_DNA"/>
</dbReference>
<evidence type="ECO:0000256" key="5">
    <source>
        <dbReference type="SAM" id="MobiDB-lite"/>
    </source>
</evidence>
<dbReference type="Proteomes" id="UP000751190">
    <property type="component" value="Unassembled WGS sequence"/>
</dbReference>
<feature type="signal peptide" evidence="6">
    <location>
        <begin position="1"/>
        <end position="19"/>
    </location>
</feature>
<keyword evidence="8" id="KW-1185">Reference proteome</keyword>
<sequence length="666" mass="65980">MVPSCALITVALASAVGSARLSDAAVAPAVSTPFRARAPRASVLLAARGGAADAPAGTGALPLFEAKMRGAGQSEAAVRAFGAQYAKLLRGESGLIREADIEPVATLPHLSDISADGAADGGGGGGAAGAGADAGAALLGQTVVLKLNGGLGTGMGLLGPKSLLKVREAAGADVRADGGGGGDGGAAGGICFLDLIVRQLGALSAGVAGDGGRASGAGPGAAPRPPRFLLLNSGATAVATREYLSVSHGMREGGGWHELMQSMAPKVDAATLEPATAPAGTSAIVAQQLEWYPPGHGDLYSAMAAVPLAASATSGRGEGGADGGGGHGGNGGHGGHGGNGGNGGNGGDGGVGGGGGSGGGEAGVSALDALIADGYRYMFVSNADNLGATLDVTILAHFAVTGSAFMMEVCERTESDKKGGHLAQPRSKGGDGGGSSGEGGEGSEGGHDGGGGCDGGLLLRESAQCSEEDEASFQNIRKHRYFNTNNLWLHLPSLQAELRARGGLLPLPLILNPKTLDPRDKKSGAVLQLETAMGAAISAFGPAARALCVPRSRFSPVKTCADLLALRSDCYVLLGNGAITISPDRVPAGAPPPVIELDGRYKLVDAFETLVPHGAPSLLACERLSVKGAVAFDAGVVFRGRVEVVNRAVETRRLRAGVYEDTTVEL</sequence>
<protein>
    <recommendedName>
        <fullName evidence="2">UTP--glucose-1-phosphate uridylyltransferase</fullName>
        <ecNumber evidence="2">2.7.7.9</ecNumber>
    </recommendedName>
</protein>
<evidence type="ECO:0000256" key="4">
    <source>
        <dbReference type="ARBA" id="ARBA00022695"/>
    </source>
</evidence>
<gene>
    <name evidence="7" type="ORF">KFE25_011312</name>
</gene>
<dbReference type="PANTHER" id="PTHR43511">
    <property type="match status" value="1"/>
</dbReference>
<accession>A0A8J6C0T1</accession>
<feature type="region of interest" description="Disordered" evidence="5">
    <location>
        <begin position="312"/>
        <end position="358"/>
    </location>
</feature>
<feature type="compositionally biased region" description="Gly residues" evidence="5">
    <location>
        <begin position="430"/>
        <end position="453"/>
    </location>
</feature>
<organism evidence="7 8">
    <name type="scientific">Diacronema lutheri</name>
    <name type="common">Unicellular marine alga</name>
    <name type="synonym">Monochrysis lutheri</name>
    <dbReference type="NCBI Taxonomy" id="2081491"/>
    <lineage>
        <taxon>Eukaryota</taxon>
        <taxon>Haptista</taxon>
        <taxon>Haptophyta</taxon>
        <taxon>Pavlovophyceae</taxon>
        <taxon>Pavlovales</taxon>
        <taxon>Pavlovaceae</taxon>
        <taxon>Diacronema</taxon>
    </lineage>
</organism>
<dbReference type="SUPFAM" id="SSF51161">
    <property type="entry name" value="Trimeric LpxA-like enzymes"/>
    <property type="match status" value="1"/>
</dbReference>
<dbReference type="Pfam" id="PF01704">
    <property type="entry name" value="UDPGP"/>
    <property type="match status" value="3"/>
</dbReference>